<evidence type="ECO:0000313" key="2">
    <source>
        <dbReference type="EnsemblPlants" id="Kaladp0043s0047.1.v1.1.CDS.1"/>
    </source>
</evidence>
<evidence type="ECO:0000256" key="1">
    <source>
        <dbReference type="SAM" id="Phobius"/>
    </source>
</evidence>
<evidence type="ECO:0000313" key="3">
    <source>
        <dbReference type="Proteomes" id="UP000594263"/>
    </source>
</evidence>
<organism evidence="2 3">
    <name type="scientific">Kalanchoe fedtschenkoi</name>
    <name type="common">Lavender scallops</name>
    <name type="synonym">South American air plant</name>
    <dbReference type="NCBI Taxonomy" id="63787"/>
    <lineage>
        <taxon>Eukaryota</taxon>
        <taxon>Viridiplantae</taxon>
        <taxon>Streptophyta</taxon>
        <taxon>Embryophyta</taxon>
        <taxon>Tracheophyta</taxon>
        <taxon>Spermatophyta</taxon>
        <taxon>Magnoliopsida</taxon>
        <taxon>eudicotyledons</taxon>
        <taxon>Gunneridae</taxon>
        <taxon>Pentapetalae</taxon>
        <taxon>Saxifragales</taxon>
        <taxon>Crassulaceae</taxon>
        <taxon>Kalanchoe</taxon>
    </lineage>
</organism>
<reference evidence="2" key="1">
    <citation type="submission" date="2021-01" db="UniProtKB">
        <authorList>
            <consortium name="EnsemblPlants"/>
        </authorList>
    </citation>
    <scope>IDENTIFICATION</scope>
</reference>
<feature type="transmembrane region" description="Helical" evidence="1">
    <location>
        <begin position="38"/>
        <end position="59"/>
    </location>
</feature>
<sequence>MFTVTDVHCQSSMLTCILENSNTFTAHTSFQKHVHCSLFILFTVHNIHYLHFLLFIIHFH</sequence>
<protein>
    <submittedName>
        <fullName evidence="2">Uncharacterized protein</fullName>
    </submittedName>
</protein>
<dbReference type="Proteomes" id="UP000594263">
    <property type="component" value="Unplaced"/>
</dbReference>
<dbReference type="AlphaFoldDB" id="A0A7N0TSF5"/>
<keyword evidence="1" id="KW-1133">Transmembrane helix</keyword>
<dbReference type="Gramene" id="Kaladp0043s0047.1.v1.1">
    <property type="protein sequence ID" value="Kaladp0043s0047.1.v1.1.CDS.1"/>
    <property type="gene ID" value="Kaladp0043s0047.v1.1"/>
</dbReference>
<accession>A0A7N0TSF5</accession>
<keyword evidence="1" id="KW-0472">Membrane</keyword>
<dbReference type="EnsemblPlants" id="Kaladp0043s0047.1.v1.1">
    <property type="protein sequence ID" value="Kaladp0043s0047.1.v1.1.CDS.1"/>
    <property type="gene ID" value="Kaladp0043s0047.v1.1"/>
</dbReference>
<name>A0A7N0TSF5_KALFE</name>
<proteinExistence type="predicted"/>
<keyword evidence="1" id="KW-0812">Transmembrane</keyword>
<keyword evidence="3" id="KW-1185">Reference proteome</keyword>